<comment type="subunit">
    <text evidence="10">Monomer.</text>
</comment>
<dbReference type="InterPro" id="IPR013780">
    <property type="entry name" value="Glyco_hydro_b"/>
</dbReference>
<dbReference type="CDD" id="cd11322">
    <property type="entry name" value="AmyAc_Glg_BE"/>
    <property type="match status" value="1"/>
</dbReference>
<dbReference type="PANTHER" id="PTHR43651">
    <property type="entry name" value="1,4-ALPHA-GLUCAN-BRANCHING ENZYME"/>
    <property type="match status" value="1"/>
</dbReference>
<protein>
    <recommendedName>
        <fullName evidence="10">1,4-alpha-glucan branching enzyme GlgB</fullName>
        <ecNumber evidence="10">2.4.1.18</ecNumber>
    </recommendedName>
    <alternativeName>
        <fullName evidence="10">1,4-alpha-D-glucan:1,4-alpha-D-glucan 6-glucosyl-transferase</fullName>
    </alternativeName>
    <alternativeName>
        <fullName evidence="10">Alpha-(1-&gt;4)-glucan branching enzyme</fullName>
    </alternativeName>
    <alternativeName>
        <fullName evidence="10">Glycogen branching enzyme</fullName>
        <shortName evidence="10">BE</shortName>
    </alternativeName>
</protein>
<dbReference type="InterPro" id="IPR004193">
    <property type="entry name" value="Glyco_hydro_13_N"/>
</dbReference>
<dbReference type="GO" id="GO:0005829">
    <property type="term" value="C:cytosol"/>
    <property type="evidence" value="ECO:0007669"/>
    <property type="project" value="TreeGrafter"/>
</dbReference>
<dbReference type="AlphaFoldDB" id="A0A840E4J6"/>
<dbReference type="EMBL" id="JACIFF010000002">
    <property type="protein sequence ID" value="MBB4078585.1"/>
    <property type="molecule type" value="Genomic_DNA"/>
</dbReference>
<dbReference type="UniPathway" id="UPA00164"/>
<dbReference type="InterPro" id="IPR006047">
    <property type="entry name" value="GH13_cat_dom"/>
</dbReference>
<dbReference type="InterPro" id="IPR013783">
    <property type="entry name" value="Ig-like_fold"/>
</dbReference>
<name>A0A840E4J6_9BACT</name>
<evidence type="ECO:0000256" key="4">
    <source>
        <dbReference type="ARBA" id="ARBA00009000"/>
    </source>
</evidence>
<comment type="catalytic activity">
    <reaction evidence="1 10">
        <text>Transfers a segment of a (1-&gt;4)-alpha-D-glucan chain to a primary hydroxy group in a similar glucan chain.</text>
        <dbReference type="EC" id="2.4.1.18"/>
    </reaction>
</comment>
<feature type="domain" description="Glycosyl hydrolase family 13 catalytic" evidence="12">
    <location>
        <begin position="157"/>
        <end position="517"/>
    </location>
</feature>
<keyword evidence="9 10" id="KW-0119">Carbohydrate metabolism</keyword>
<feature type="active site" description="Nucleophile" evidence="10 11">
    <location>
        <position position="314"/>
    </location>
</feature>
<sequence>MPSTVTPHSLFTDYDINLFRAGKNFRIYDKLGSHVIEVDGKRGTYFAVWAPSAKSVGVIGDFNGWNRSSHPLQARWDSSGIYEGFIEGVESGTVYKYAVESQNGDQLEKGDPYARLWETPPKTASIVWDTYYEWEDGDWMKNRYQHNGIDRPYSVYEVHLGSWKKNEKNESLSYRELATDLVDYVKKMNYTHVEFLPVMEHPYFPSWGYQITGYFAPSSRFGGPQDFMYLVDKLHAAGIGIILDWVPSHFPNDAHGLAQFDGTHLYDHADPRKGFHPDWKSAIFNYGRNEVRSFLISNALFWLDRYHIDGLRVDAVASMLYLDYSRKAGEWIPNQYGGNENLEAIDFIREFNEAVYRDFPDTMTIAEESTAFSGVSRPTYVGGLGFGQKWMMGWMHDTLNYFNNDPVHRSYHHGELTFSLVYAFSENFMLPLSHDEVVHGKGPLIDRMPGDEWQRFANMRLLYGYMMTHPGSKLNFMGGEFGQTTEWSIERGIDWSLTQYKPHATLQQFVADLNAIYRDTTALYEYAYDPKGFEWIDIGDHQHSVLSYLRRGKDEQDVVAIIHNFTPTVRNNYRVGVPFEGTYEPVINSDDEQYGGTGNYTIKATKSAPSEWNGRPNHIELTLPPLTTMIFRYKAPAKKKAAKKQVAEKK</sequence>
<dbReference type="CDD" id="cd02855">
    <property type="entry name" value="E_set_GBE_prok_N"/>
    <property type="match status" value="1"/>
</dbReference>
<dbReference type="SMART" id="SM00642">
    <property type="entry name" value="Aamy"/>
    <property type="match status" value="1"/>
</dbReference>
<comment type="caution">
    <text evidence="13">The sequence shown here is derived from an EMBL/GenBank/DDBJ whole genome shotgun (WGS) entry which is preliminary data.</text>
</comment>
<dbReference type="InterPro" id="IPR006048">
    <property type="entry name" value="A-amylase/branching_C"/>
</dbReference>
<dbReference type="GO" id="GO:0043169">
    <property type="term" value="F:cation binding"/>
    <property type="evidence" value="ECO:0007669"/>
    <property type="project" value="InterPro"/>
</dbReference>
<dbReference type="GO" id="GO:0005978">
    <property type="term" value="P:glycogen biosynthetic process"/>
    <property type="evidence" value="ECO:0007669"/>
    <property type="project" value="UniProtKB-UniRule"/>
</dbReference>
<dbReference type="InterPro" id="IPR017853">
    <property type="entry name" value="GH"/>
</dbReference>
<evidence type="ECO:0000256" key="7">
    <source>
        <dbReference type="ARBA" id="ARBA00022679"/>
    </source>
</evidence>
<dbReference type="Pfam" id="PF02806">
    <property type="entry name" value="Alpha-amylase_C"/>
    <property type="match status" value="1"/>
</dbReference>
<dbReference type="FunFam" id="2.60.40.1180:FF:000002">
    <property type="entry name" value="1,4-alpha-glucan branching enzyme GlgB"/>
    <property type="match status" value="1"/>
</dbReference>
<dbReference type="PIRSF" id="PIRSF000463">
    <property type="entry name" value="GlgB"/>
    <property type="match status" value="1"/>
</dbReference>
<dbReference type="InterPro" id="IPR044143">
    <property type="entry name" value="GlgB_N_E_set_prok"/>
</dbReference>
<evidence type="ECO:0000259" key="12">
    <source>
        <dbReference type="SMART" id="SM00642"/>
    </source>
</evidence>
<evidence type="ECO:0000256" key="2">
    <source>
        <dbReference type="ARBA" id="ARBA00002953"/>
    </source>
</evidence>
<dbReference type="NCBIfam" id="TIGR01515">
    <property type="entry name" value="branching_enzym"/>
    <property type="match status" value="1"/>
</dbReference>
<keyword evidence="8 10" id="KW-0320">Glycogen biosynthesis</keyword>
<evidence type="ECO:0000256" key="1">
    <source>
        <dbReference type="ARBA" id="ARBA00000826"/>
    </source>
</evidence>
<evidence type="ECO:0000256" key="11">
    <source>
        <dbReference type="PIRSR" id="PIRSR000463-1"/>
    </source>
</evidence>
<proteinExistence type="inferred from homology"/>
<dbReference type="SUPFAM" id="SSF81296">
    <property type="entry name" value="E set domains"/>
    <property type="match status" value="1"/>
</dbReference>
<evidence type="ECO:0000256" key="3">
    <source>
        <dbReference type="ARBA" id="ARBA00004964"/>
    </source>
</evidence>
<comment type="pathway">
    <text evidence="3 10">Glycan biosynthesis; glycogen biosynthesis.</text>
</comment>
<dbReference type="InterPro" id="IPR006407">
    <property type="entry name" value="GlgB"/>
</dbReference>
<dbReference type="FunFam" id="2.60.40.10:FF:000169">
    <property type="entry name" value="1,4-alpha-glucan branching enzyme GlgB"/>
    <property type="match status" value="1"/>
</dbReference>
<evidence type="ECO:0000256" key="5">
    <source>
        <dbReference type="ARBA" id="ARBA00022600"/>
    </source>
</evidence>
<dbReference type="Gene3D" id="3.20.20.80">
    <property type="entry name" value="Glycosidases"/>
    <property type="match status" value="1"/>
</dbReference>
<gene>
    <name evidence="10" type="primary">glgB</name>
    <name evidence="13" type="ORF">GGR28_001198</name>
</gene>
<dbReference type="Gene3D" id="2.60.40.1180">
    <property type="entry name" value="Golgi alpha-mannosidase II"/>
    <property type="match status" value="1"/>
</dbReference>
<dbReference type="Pfam" id="PF00128">
    <property type="entry name" value="Alpha-amylase"/>
    <property type="match status" value="2"/>
</dbReference>
<dbReference type="NCBIfam" id="NF008967">
    <property type="entry name" value="PRK12313.1"/>
    <property type="match status" value="1"/>
</dbReference>
<dbReference type="PANTHER" id="PTHR43651:SF3">
    <property type="entry name" value="1,4-ALPHA-GLUCAN-BRANCHING ENZYME"/>
    <property type="match status" value="1"/>
</dbReference>
<evidence type="ECO:0000256" key="9">
    <source>
        <dbReference type="ARBA" id="ARBA00023277"/>
    </source>
</evidence>
<dbReference type="HAMAP" id="MF_00685">
    <property type="entry name" value="GlgB"/>
    <property type="match status" value="1"/>
</dbReference>
<keyword evidence="5 10" id="KW-0321">Glycogen metabolism</keyword>
<keyword evidence="14" id="KW-1185">Reference proteome</keyword>
<evidence type="ECO:0000256" key="8">
    <source>
        <dbReference type="ARBA" id="ARBA00023056"/>
    </source>
</evidence>
<dbReference type="FunFam" id="3.20.20.80:FF:000003">
    <property type="entry name" value="1,4-alpha-glucan branching enzyme GlgB"/>
    <property type="match status" value="1"/>
</dbReference>
<comment type="function">
    <text evidence="2 10">Catalyzes the formation of the alpha-1,6-glucosidic linkages in glycogen by scission of a 1,4-alpha-linked oligosaccharide from growing alpha-1,4-glucan chains and the subsequent attachment of the oligosaccharide to the alpha-1,6 position.</text>
</comment>
<reference evidence="13 14" key="1">
    <citation type="submission" date="2020-08" db="EMBL/GenBank/DDBJ databases">
        <title>Genomic Encyclopedia of Type Strains, Phase IV (KMG-IV): sequencing the most valuable type-strain genomes for metagenomic binning, comparative biology and taxonomic classification.</title>
        <authorList>
            <person name="Goeker M."/>
        </authorList>
    </citation>
    <scope>NUCLEOTIDE SEQUENCE [LARGE SCALE GENOMIC DNA]</scope>
    <source>
        <strain evidence="13 14">DSM 105137</strain>
    </source>
</reference>
<dbReference type="NCBIfam" id="NF003811">
    <property type="entry name" value="PRK05402.1"/>
    <property type="match status" value="1"/>
</dbReference>
<dbReference type="InterPro" id="IPR014756">
    <property type="entry name" value="Ig_E-set"/>
</dbReference>
<accession>A0A840E4J6</accession>
<dbReference type="SUPFAM" id="SSF51011">
    <property type="entry name" value="Glycosyl hydrolase domain"/>
    <property type="match status" value="1"/>
</dbReference>
<dbReference type="GO" id="GO:0004553">
    <property type="term" value="F:hydrolase activity, hydrolyzing O-glycosyl compounds"/>
    <property type="evidence" value="ECO:0007669"/>
    <property type="project" value="InterPro"/>
</dbReference>
<evidence type="ECO:0000256" key="10">
    <source>
        <dbReference type="HAMAP-Rule" id="MF_00685"/>
    </source>
</evidence>
<dbReference type="Gene3D" id="2.60.40.10">
    <property type="entry name" value="Immunoglobulins"/>
    <property type="match status" value="1"/>
</dbReference>
<keyword evidence="6 10" id="KW-0328">Glycosyltransferase</keyword>
<evidence type="ECO:0000313" key="14">
    <source>
        <dbReference type="Proteomes" id="UP000576209"/>
    </source>
</evidence>
<dbReference type="Proteomes" id="UP000576209">
    <property type="component" value="Unassembled WGS sequence"/>
</dbReference>
<dbReference type="Pfam" id="PF02922">
    <property type="entry name" value="CBM_48"/>
    <property type="match status" value="1"/>
</dbReference>
<keyword evidence="7 10" id="KW-0808">Transferase</keyword>
<dbReference type="RefSeq" id="WP_183494826.1">
    <property type="nucleotide sequence ID" value="NZ_JACIFF010000002.1"/>
</dbReference>
<organism evidence="13 14">
    <name type="scientific">Neolewinella aquimaris</name>
    <dbReference type="NCBI Taxonomy" id="1835722"/>
    <lineage>
        <taxon>Bacteria</taxon>
        <taxon>Pseudomonadati</taxon>
        <taxon>Bacteroidota</taxon>
        <taxon>Saprospiria</taxon>
        <taxon>Saprospirales</taxon>
        <taxon>Lewinellaceae</taxon>
        <taxon>Neolewinella</taxon>
    </lineage>
</organism>
<comment type="similarity">
    <text evidence="4 10">Belongs to the glycosyl hydrolase 13 family. GlgB subfamily.</text>
</comment>
<evidence type="ECO:0000313" key="13">
    <source>
        <dbReference type="EMBL" id="MBB4078585.1"/>
    </source>
</evidence>
<dbReference type="SUPFAM" id="SSF51445">
    <property type="entry name" value="(Trans)glycosidases"/>
    <property type="match status" value="1"/>
</dbReference>
<evidence type="ECO:0000256" key="6">
    <source>
        <dbReference type="ARBA" id="ARBA00022676"/>
    </source>
</evidence>
<dbReference type="EC" id="2.4.1.18" evidence="10"/>
<dbReference type="GO" id="GO:0003844">
    <property type="term" value="F:1,4-alpha-glucan branching enzyme activity"/>
    <property type="evidence" value="ECO:0007669"/>
    <property type="project" value="UniProtKB-UniRule"/>
</dbReference>
<feature type="active site" description="Proton donor" evidence="10 11">
    <location>
        <position position="367"/>
    </location>
</feature>
<dbReference type="InterPro" id="IPR037439">
    <property type="entry name" value="Branching_enzy"/>
</dbReference>